<dbReference type="OrthoDB" id="8776015at2"/>
<dbReference type="PROSITE" id="PS51257">
    <property type="entry name" value="PROKAR_LIPOPROTEIN"/>
    <property type="match status" value="1"/>
</dbReference>
<sequence length="183" mass="20045">MTTNKKTLRTLTLGAVMAAAVGCAALQNGDDSAAMNNNDLYEVHHEGRIFVFDDFGLYQDFLKLGETPYTLTRIGAGPKGETIKFGLTSADKKKQSGIASVDLVDGKLAPAEAFYGEMRMEGRIYVFDNLEDMQTVRKTGEAPLRYTQIGTGPKGETVVYVLNSSNKKKKPVALIEQFNKHNS</sequence>
<organism evidence="2 3">
    <name type="scientific">Oleiphilus messinensis</name>
    <dbReference type="NCBI Taxonomy" id="141451"/>
    <lineage>
        <taxon>Bacteria</taxon>
        <taxon>Pseudomonadati</taxon>
        <taxon>Pseudomonadota</taxon>
        <taxon>Gammaproteobacteria</taxon>
        <taxon>Oceanospirillales</taxon>
        <taxon>Oleiphilaceae</taxon>
        <taxon>Oleiphilus</taxon>
    </lineage>
</organism>
<reference evidence="2 3" key="1">
    <citation type="submission" date="2017-05" db="EMBL/GenBank/DDBJ databases">
        <title>Genomic insights into alkan degradation activity of Oleiphilus messinensis.</title>
        <authorList>
            <person name="Kozyavkin S.A."/>
            <person name="Slesarev A.I."/>
            <person name="Golyshin P.N."/>
            <person name="Korzhenkov A."/>
            <person name="Golyshina O.N."/>
            <person name="Toshchakov S.V."/>
        </authorList>
    </citation>
    <scope>NUCLEOTIDE SEQUENCE [LARGE SCALE GENOMIC DNA]</scope>
    <source>
        <strain evidence="2 3">ME102</strain>
    </source>
</reference>
<feature type="signal peptide" evidence="1">
    <location>
        <begin position="1"/>
        <end position="24"/>
    </location>
</feature>
<evidence type="ECO:0000313" key="3">
    <source>
        <dbReference type="Proteomes" id="UP000196027"/>
    </source>
</evidence>
<gene>
    <name evidence="2" type="ORF">OLMES_0419</name>
</gene>
<keyword evidence="3" id="KW-1185">Reference proteome</keyword>
<accession>A0A1Y0I537</accession>
<dbReference type="KEGG" id="ome:OLMES_0419"/>
<keyword evidence="1" id="KW-0732">Signal</keyword>
<protein>
    <recommendedName>
        <fullName evidence="4">Lipoprotein</fullName>
    </recommendedName>
</protein>
<evidence type="ECO:0008006" key="4">
    <source>
        <dbReference type="Google" id="ProtNLM"/>
    </source>
</evidence>
<evidence type="ECO:0000256" key="1">
    <source>
        <dbReference type="SAM" id="SignalP"/>
    </source>
</evidence>
<dbReference type="RefSeq" id="WP_087459716.1">
    <property type="nucleotide sequence ID" value="NZ_CP021425.1"/>
</dbReference>
<proteinExistence type="predicted"/>
<dbReference type="EMBL" id="CP021425">
    <property type="protein sequence ID" value="ARU54523.1"/>
    <property type="molecule type" value="Genomic_DNA"/>
</dbReference>
<evidence type="ECO:0000313" key="2">
    <source>
        <dbReference type="EMBL" id="ARU54523.1"/>
    </source>
</evidence>
<dbReference type="Proteomes" id="UP000196027">
    <property type="component" value="Chromosome"/>
</dbReference>
<dbReference type="AlphaFoldDB" id="A0A1Y0I537"/>
<name>A0A1Y0I537_9GAMM</name>
<feature type="chain" id="PRO_5012982489" description="Lipoprotein" evidence="1">
    <location>
        <begin position="25"/>
        <end position="183"/>
    </location>
</feature>